<organism evidence="1 3">
    <name type="scientific">Rotaria sordida</name>
    <dbReference type="NCBI Taxonomy" id="392033"/>
    <lineage>
        <taxon>Eukaryota</taxon>
        <taxon>Metazoa</taxon>
        <taxon>Spiralia</taxon>
        <taxon>Gnathifera</taxon>
        <taxon>Rotifera</taxon>
        <taxon>Eurotatoria</taxon>
        <taxon>Bdelloidea</taxon>
        <taxon>Philodinida</taxon>
        <taxon>Philodinidae</taxon>
        <taxon>Rotaria</taxon>
    </lineage>
</organism>
<evidence type="ECO:0000313" key="2">
    <source>
        <dbReference type="EMBL" id="CAF1464124.1"/>
    </source>
</evidence>
<sequence>MIFVVSPDEQFIEAVQHFLNEYIPVRPIHSLTFIDNYCNWKKVNYIDTQISHINDQVRTKIYHDQEMQPRSLPFMSDYLPMVYSTLIQTYLIHAALICCKASDFQDEHRGI</sequence>
<dbReference type="AlphaFoldDB" id="A0A814W057"/>
<protein>
    <submittedName>
        <fullName evidence="1">Uncharacterized protein</fullName>
    </submittedName>
</protein>
<evidence type="ECO:0000313" key="3">
    <source>
        <dbReference type="Proteomes" id="UP000663854"/>
    </source>
</evidence>
<dbReference type="EMBL" id="CAJNOL010002119">
    <property type="protein sequence ID" value="CAF1464124.1"/>
    <property type="molecule type" value="Genomic_DNA"/>
</dbReference>
<evidence type="ECO:0000313" key="1">
    <source>
        <dbReference type="EMBL" id="CAF1195164.1"/>
    </source>
</evidence>
<keyword evidence="4" id="KW-1185">Reference proteome</keyword>
<dbReference type="Proteomes" id="UP000663854">
    <property type="component" value="Unassembled WGS sequence"/>
</dbReference>
<dbReference type="EMBL" id="CAJNOH010001248">
    <property type="protein sequence ID" value="CAF1195164.1"/>
    <property type="molecule type" value="Genomic_DNA"/>
</dbReference>
<accession>A0A814W057</accession>
<dbReference type="Proteomes" id="UP000663870">
    <property type="component" value="Unassembled WGS sequence"/>
</dbReference>
<gene>
    <name evidence="2" type="ORF">JXQ802_LOCUS38345</name>
    <name evidence="1" type="ORF">PYM288_LOCUS24561</name>
</gene>
<evidence type="ECO:0000313" key="4">
    <source>
        <dbReference type="Proteomes" id="UP000663870"/>
    </source>
</evidence>
<reference evidence="1" key="1">
    <citation type="submission" date="2021-02" db="EMBL/GenBank/DDBJ databases">
        <authorList>
            <person name="Nowell W R."/>
        </authorList>
    </citation>
    <scope>NUCLEOTIDE SEQUENCE</scope>
</reference>
<name>A0A814W057_9BILA</name>
<proteinExistence type="predicted"/>
<comment type="caution">
    <text evidence="1">The sequence shown here is derived from an EMBL/GenBank/DDBJ whole genome shotgun (WGS) entry which is preliminary data.</text>
</comment>